<dbReference type="PANTHER" id="PTHR21530">
    <property type="entry name" value="PHEROMONE SHUTDOWN PROTEIN"/>
    <property type="match status" value="1"/>
</dbReference>
<dbReference type="Pfam" id="PF01963">
    <property type="entry name" value="TraB_PrgY_gumN"/>
    <property type="match status" value="1"/>
</dbReference>
<evidence type="ECO:0000259" key="6">
    <source>
        <dbReference type="PROSITE" id="PS50280"/>
    </source>
</evidence>
<keyword evidence="3" id="KW-0489">Methyltransferase</keyword>
<dbReference type="InterPro" id="IPR046341">
    <property type="entry name" value="SET_dom_sf"/>
</dbReference>
<proteinExistence type="evidence at transcript level"/>
<dbReference type="Pfam" id="PF00856">
    <property type="entry name" value="SET"/>
    <property type="match status" value="1"/>
</dbReference>
<keyword evidence="2" id="KW-0158">Chromosome</keyword>
<dbReference type="InterPro" id="IPR001214">
    <property type="entry name" value="SET_dom"/>
</dbReference>
<evidence type="ECO:0000256" key="3">
    <source>
        <dbReference type="ARBA" id="ARBA00022603"/>
    </source>
</evidence>
<evidence type="ECO:0000256" key="1">
    <source>
        <dbReference type="ARBA" id="ARBA00004286"/>
    </source>
</evidence>
<feature type="compositionally biased region" description="Polar residues" evidence="5">
    <location>
        <begin position="102"/>
        <end position="115"/>
    </location>
</feature>
<dbReference type="GO" id="GO:0005634">
    <property type="term" value="C:nucleus"/>
    <property type="evidence" value="ECO:0007669"/>
    <property type="project" value="InterPro"/>
</dbReference>
<feature type="region of interest" description="Disordered" evidence="5">
    <location>
        <begin position="1"/>
        <end position="36"/>
    </location>
</feature>
<dbReference type="GO" id="GO:0042054">
    <property type="term" value="F:histone methyltransferase activity"/>
    <property type="evidence" value="ECO:0007669"/>
    <property type="project" value="InterPro"/>
</dbReference>
<gene>
    <name evidence="8" type="primary">EOG090X0AQH</name>
</gene>
<comment type="subcellular location">
    <subcellularLocation>
        <location evidence="1">Chromosome</location>
    </subcellularLocation>
</comment>
<feature type="domain" description="SET" evidence="6">
    <location>
        <begin position="614"/>
        <end position="738"/>
    </location>
</feature>
<accession>A0A4Y7NLQ4</accession>
<feature type="domain" description="Pre-SET" evidence="7">
    <location>
        <begin position="549"/>
        <end position="611"/>
    </location>
</feature>
<feature type="region of interest" description="Disordered" evidence="5">
    <location>
        <begin position="130"/>
        <end position="206"/>
    </location>
</feature>
<dbReference type="EMBL" id="LR023556">
    <property type="protein sequence ID" value="SVE93175.1"/>
    <property type="molecule type" value="mRNA"/>
</dbReference>
<dbReference type="PROSITE" id="PS50280">
    <property type="entry name" value="SET"/>
    <property type="match status" value="1"/>
</dbReference>
<dbReference type="CDD" id="cd14726">
    <property type="entry name" value="TraB_PrgY-like"/>
    <property type="match status" value="1"/>
</dbReference>
<feature type="region of interest" description="Disordered" evidence="5">
    <location>
        <begin position="51"/>
        <end position="115"/>
    </location>
</feature>
<dbReference type="InterPro" id="IPR002816">
    <property type="entry name" value="TraB/PrgY/GumN_fam"/>
</dbReference>
<dbReference type="SUPFAM" id="SSF82199">
    <property type="entry name" value="SET domain"/>
    <property type="match status" value="1"/>
</dbReference>
<keyword evidence="4" id="KW-0949">S-adenosyl-L-methionine</keyword>
<feature type="compositionally biased region" description="Polar residues" evidence="5">
    <location>
        <begin position="192"/>
        <end position="201"/>
    </location>
</feature>
<dbReference type="AlphaFoldDB" id="A0A4Y7NLQ4"/>
<dbReference type="SMART" id="SM00317">
    <property type="entry name" value="SET"/>
    <property type="match status" value="1"/>
</dbReference>
<keyword evidence="3" id="KW-0808">Transferase</keyword>
<dbReference type="PROSITE" id="PS50867">
    <property type="entry name" value="PRE_SET"/>
    <property type="match status" value="1"/>
</dbReference>
<dbReference type="PANTHER" id="PTHR21530:SF7">
    <property type="entry name" value="TRAB DOMAIN-CONTAINING PROTEIN"/>
    <property type="match status" value="1"/>
</dbReference>
<evidence type="ECO:0000259" key="7">
    <source>
        <dbReference type="PROSITE" id="PS50867"/>
    </source>
</evidence>
<dbReference type="InterPro" id="IPR007728">
    <property type="entry name" value="Pre-SET_dom"/>
</dbReference>
<dbReference type="GO" id="GO:0008270">
    <property type="term" value="F:zinc ion binding"/>
    <property type="evidence" value="ECO:0007669"/>
    <property type="project" value="InterPro"/>
</dbReference>
<evidence type="ECO:0000256" key="4">
    <source>
        <dbReference type="ARBA" id="ARBA00022691"/>
    </source>
</evidence>
<dbReference type="GO" id="GO:0005694">
    <property type="term" value="C:chromosome"/>
    <property type="evidence" value="ECO:0007669"/>
    <property type="project" value="UniProtKB-SubCell"/>
</dbReference>
<dbReference type="Pfam" id="PF05033">
    <property type="entry name" value="Pre-SET"/>
    <property type="match status" value="1"/>
</dbReference>
<feature type="compositionally biased region" description="Polar residues" evidence="5">
    <location>
        <begin position="81"/>
        <end position="90"/>
    </location>
</feature>
<dbReference type="Gene3D" id="2.170.270.10">
    <property type="entry name" value="SET domain"/>
    <property type="match status" value="1"/>
</dbReference>
<dbReference type="InterPro" id="IPR046345">
    <property type="entry name" value="TraB_PrgY-like"/>
</dbReference>
<protein>
    <submittedName>
        <fullName evidence="8">EOG090X0AQH</fullName>
    </submittedName>
</protein>
<evidence type="ECO:0000313" key="8">
    <source>
        <dbReference type="EMBL" id="SVE93175.1"/>
    </source>
</evidence>
<feature type="compositionally biased region" description="Polar residues" evidence="5">
    <location>
        <begin position="130"/>
        <end position="161"/>
    </location>
</feature>
<organism evidence="8">
    <name type="scientific">Moina brachiata</name>
    <dbReference type="NCBI Taxonomy" id="675436"/>
    <lineage>
        <taxon>Eukaryota</taxon>
        <taxon>Metazoa</taxon>
        <taxon>Ecdysozoa</taxon>
        <taxon>Arthropoda</taxon>
        <taxon>Crustacea</taxon>
        <taxon>Branchiopoda</taxon>
        <taxon>Diplostraca</taxon>
        <taxon>Cladocera</taxon>
        <taxon>Anomopoda</taxon>
        <taxon>Moinidae</taxon>
        <taxon>Moina</taxon>
    </lineage>
</organism>
<evidence type="ECO:0000256" key="2">
    <source>
        <dbReference type="ARBA" id="ARBA00022454"/>
    </source>
</evidence>
<dbReference type="GO" id="GO:0008170">
    <property type="term" value="F:N-methyltransferase activity"/>
    <property type="evidence" value="ECO:0007669"/>
    <property type="project" value="UniProtKB-ARBA"/>
</dbReference>
<reference evidence="8" key="1">
    <citation type="submission" date="2018-08" db="EMBL/GenBank/DDBJ databases">
        <authorList>
            <person name="Cornetti L."/>
        </authorList>
    </citation>
    <scope>NUCLEOTIDE SEQUENCE</scope>
    <source>
        <strain evidence="8">DE-FRO-2-1</strain>
    </source>
</reference>
<sequence>MEKSEETTEAASSSGLDDGKQHQTAQNCGSPATAGNPAISLLQVSQNVNEPCSPALQFDGSLNESANDCYTPGDGIKLPQLESTRISNNYPGGDFEADNDLSKAQSEPGDSQNLFNTGFVKTNLIPAETSSLNESSTDLVQSSQQSELENPSELSAVQMNSGGLDDSAMSSPSHSQTKSRKDEEAEEGKETVPNQEASFLGSSKDAVPLEIPDETEVEQLTKLPDTVTELTSKDGVKVYLVGTAHFSLESQEDVAKTILMTRPRVVVVELCVSRLNILRYDEQTILEEAKNLNMEKVRSTIKQYGAVQGALYLLFLSTSAHLTRQLGMAPGGEFRRAYHEARNVPGCRIHLGDRPIHVTLHRALAALSLWQKAKLVWHLLLNRGPISAEEVERCKQKDLLEEMLEEMTGEFPPLSRVFVQERDLCLAHSMQLAAADAATEARSSQLANPPAVVGVVGIGHVSGIVKYFEKVTEADVKKVMRVPPRSAGSRIFVITVKLSALGLIGFGCYKLVPKIIPSRFHLDLQVLYTPVNIPGPGVDASVLFDEQFEGCACSLPCSATCPCMRRFNSIQFYYFASGLRDTDQPPAMIYECHSNCACNPETCPNRLVQKGPHANLELVDTLAKGTGLKCNSNLARGDFVCEYAGEVIGPLEAKMRYSSRQQRQLPNYIFALKEHFGDDPVVTYIDPTFIGNLGRYINHSCDANLLVLPVRTGTVVPRLCLFAKRDIPAGTELSFNYGGDGENVEMPGKDGFGLFISTTSEKMFGVSGSSAVTLKSREGQWKEVVNPEEHKSRLFEAP</sequence>
<dbReference type="GO" id="GO:0032259">
    <property type="term" value="P:methylation"/>
    <property type="evidence" value="ECO:0007669"/>
    <property type="project" value="UniProtKB-KW"/>
</dbReference>
<evidence type="ECO:0000256" key="5">
    <source>
        <dbReference type="SAM" id="MobiDB-lite"/>
    </source>
</evidence>
<dbReference type="GO" id="GO:0008757">
    <property type="term" value="F:S-adenosylmethionine-dependent methyltransferase activity"/>
    <property type="evidence" value="ECO:0007669"/>
    <property type="project" value="UniProtKB-ARBA"/>
</dbReference>
<name>A0A4Y7NLQ4_9CRUS</name>